<feature type="compositionally biased region" description="Acidic residues" evidence="1">
    <location>
        <begin position="1034"/>
        <end position="1043"/>
    </location>
</feature>
<feature type="compositionally biased region" description="Basic residues" evidence="1">
    <location>
        <begin position="922"/>
        <end position="935"/>
    </location>
</feature>
<keyword evidence="3" id="KW-1185">Reference proteome</keyword>
<feature type="compositionally biased region" description="Basic and acidic residues" evidence="1">
    <location>
        <begin position="707"/>
        <end position="716"/>
    </location>
</feature>
<feature type="region of interest" description="Disordered" evidence="1">
    <location>
        <begin position="606"/>
        <end position="652"/>
    </location>
</feature>
<feature type="compositionally biased region" description="Acidic residues" evidence="1">
    <location>
        <begin position="696"/>
        <end position="706"/>
    </location>
</feature>
<feature type="region of interest" description="Disordered" evidence="1">
    <location>
        <begin position="686"/>
        <end position="788"/>
    </location>
</feature>
<name>A0A4E0RW85_FASHE</name>
<feature type="compositionally biased region" description="Acidic residues" evidence="1">
    <location>
        <begin position="1003"/>
        <end position="1027"/>
    </location>
</feature>
<dbReference type="EMBL" id="JXXN02003005">
    <property type="protein sequence ID" value="THD22092.1"/>
    <property type="molecule type" value="Genomic_DNA"/>
</dbReference>
<comment type="caution">
    <text evidence="2">The sequence shown here is derived from an EMBL/GenBank/DDBJ whole genome shotgun (WGS) entry which is preliminary data.</text>
</comment>
<sequence length="1061" mass="110434">MPRHPSHNPIYKLSMNVDTFRSCAKAHLQAASWPQDTTDSFVNAENRIPPLSPERFVPDVSPTHLFLPYGTSAVASTLYDMTDVVGRFDGAPICPMSSDSCSSNPECPFGTLLPTNNIMSGFLPSESFTNYDDRFSSASSTWSSPVVLSSLAAFFYYPHAYQTLVEPVQSLVMQIASNASLSLYYRPGIRAEHSRLYDSVVSTHDQNGIKESTDTQCHRNPLPSRSPPPPSTVVVAPQTLVPSVTFPDSIGAVAGSVESVVNGVGNASTLTAGTHASSVYTTLTTAANVDRVPPLSEDRCATAASDLKSEDALGRLKSNTLRFHTSSDAMAVGIYDPYYGIDASGACANGSSSSTSSSSSSSSASSSNNMWSASMRNPAPGTNTNTTTSTGLSSVHMLPGFLPHSGGTSSNFPLSGNADLQSNLQSHSHNLHPSVHLSSGPYPSVGSSVYPLSQLRSCATVNGANLPSSSVHPSATRPADGTNRPLESSAGFALREFGHLPQPPMAVSPGPTLGLLGPSAAAFDAHPGSSGLSTLLGGAGGHFSTDMTGCSRDALLSVVGSGVDDVDGSAPVSSMLHVHSSTSFAHSVSSTSGVATVATASVTAASNSGGNVNSALVGRTARSSRVAGHKRRASSSLSSANPGPDHRQHTDMTTGTALSSLVSGLGSECSSSLFGDFEALSRGFGHGQTPSLCGTDSEETIDPDETPEQKAEREQRNLNPKQACLKRREEEKSENHFNSPAGSSNHTTGLGIPRLSGSSSGTGTNIGFGAGSAHPGTSTSATTSTTTTSIGPISSISGALGPGFTPNVSYDLRVPVIPPPNGVLQRKSHLMNPINLKFLTFDVLAVYLDFKPHRFLILMYGDSMASGAPSGHMAELDHQAGSLLMSLADSVPGDLCVPPNYSSTGPNLTDDSSYGPSTSSHVVHHAQPSHHHHASHLQSLNFTSVGSTTDGTGWYGSGCSPQPILTNNIMDPTDTGRTTTQRIYSDVSIRCDSQQSCRPAVVLDDDDDDDDADGEYDGDDMNADDLDSCSAGGGDEDDDEEEEDHSHGPARRGPTNRGTTS</sequence>
<proteinExistence type="predicted"/>
<accession>A0A4E0RW85</accession>
<feature type="compositionally biased region" description="Polar residues" evidence="1">
    <location>
        <begin position="406"/>
        <end position="428"/>
    </location>
</feature>
<feature type="compositionally biased region" description="Polar residues" evidence="1">
    <location>
        <begin position="736"/>
        <end position="748"/>
    </location>
</feature>
<reference evidence="2" key="1">
    <citation type="submission" date="2019-03" db="EMBL/GenBank/DDBJ databases">
        <title>Improved annotation for the trematode Fasciola hepatica.</title>
        <authorList>
            <person name="Choi Y.-J."/>
            <person name="Martin J."/>
            <person name="Mitreva M."/>
        </authorList>
    </citation>
    <scope>NUCLEOTIDE SEQUENCE [LARGE SCALE GENOMIC DNA]</scope>
</reference>
<organism evidence="2 3">
    <name type="scientific">Fasciola hepatica</name>
    <name type="common">Liver fluke</name>
    <dbReference type="NCBI Taxonomy" id="6192"/>
    <lineage>
        <taxon>Eukaryota</taxon>
        <taxon>Metazoa</taxon>
        <taxon>Spiralia</taxon>
        <taxon>Lophotrochozoa</taxon>
        <taxon>Platyhelminthes</taxon>
        <taxon>Trematoda</taxon>
        <taxon>Digenea</taxon>
        <taxon>Plagiorchiida</taxon>
        <taxon>Echinostomata</taxon>
        <taxon>Echinostomatoidea</taxon>
        <taxon>Fasciolidae</taxon>
        <taxon>Fasciola</taxon>
    </lineage>
</organism>
<feature type="region of interest" description="Disordered" evidence="1">
    <location>
        <begin position="994"/>
        <end position="1061"/>
    </location>
</feature>
<feature type="region of interest" description="Disordered" evidence="1">
    <location>
        <begin position="210"/>
        <end position="231"/>
    </location>
</feature>
<feature type="compositionally biased region" description="Polar residues" evidence="1">
    <location>
        <begin position="464"/>
        <end position="473"/>
    </location>
</feature>
<feature type="compositionally biased region" description="Low complexity" evidence="1">
    <location>
        <begin position="771"/>
        <end position="788"/>
    </location>
</feature>
<feature type="compositionally biased region" description="Polar residues" evidence="1">
    <location>
        <begin position="900"/>
        <end position="918"/>
    </location>
</feature>
<feature type="region of interest" description="Disordered" evidence="1">
    <location>
        <begin position="350"/>
        <end position="437"/>
    </location>
</feature>
<feature type="compositionally biased region" description="Low complexity" evidence="1">
    <location>
        <begin position="350"/>
        <end position="374"/>
    </location>
</feature>
<protein>
    <submittedName>
        <fullName evidence="2">Uncharacterized protein</fullName>
    </submittedName>
</protein>
<evidence type="ECO:0000256" key="1">
    <source>
        <dbReference type="SAM" id="MobiDB-lite"/>
    </source>
</evidence>
<dbReference type="Proteomes" id="UP000230066">
    <property type="component" value="Unassembled WGS sequence"/>
</dbReference>
<feature type="compositionally biased region" description="Basic and acidic residues" evidence="1">
    <location>
        <begin position="726"/>
        <end position="735"/>
    </location>
</feature>
<feature type="region of interest" description="Disordered" evidence="1">
    <location>
        <begin position="900"/>
        <end position="936"/>
    </location>
</feature>
<dbReference type="AlphaFoldDB" id="A0A4E0RW85"/>
<evidence type="ECO:0000313" key="2">
    <source>
        <dbReference type="EMBL" id="THD22092.1"/>
    </source>
</evidence>
<evidence type="ECO:0000313" key="3">
    <source>
        <dbReference type="Proteomes" id="UP000230066"/>
    </source>
</evidence>
<feature type="region of interest" description="Disordered" evidence="1">
    <location>
        <begin position="464"/>
        <end position="483"/>
    </location>
</feature>
<feature type="compositionally biased region" description="Low complexity" evidence="1">
    <location>
        <begin position="381"/>
        <end position="394"/>
    </location>
</feature>
<gene>
    <name evidence="2" type="ORF">D915_007214</name>
</gene>